<keyword evidence="8" id="KW-1185">Reference proteome</keyword>
<gene>
    <name evidence="7" type="ORF">KP79_PYT16959</name>
</gene>
<feature type="transmembrane region" description="Helical" evidence="6">
    <location>
        <begin position="124"/>
        <end position="146"/>
    </location>
</feature>
<evidence type="ECO:0000313" key="7">
    <source>
        <dbReference type="EMBL" id="OWF56599.1"/>
    </source>
</evidence>
<comment type="caution">
    <text evidence="7">The sequence shown here is derived from an EMBL/GenBank/DDBJ whole genome shotgun (WGS) entry which is preliminary data.</text>
</comment>
<keyword evidence="3 6" id="KW-0812">Transmembrane</keyword>
<evidence type="ECO:0000256" key="2">
    <source>
        <dbReference type="ARBA" id="ARBA00008821"/>
    </source>
</evidence>
<feature type="transmembrane region" description="Helical" evidence="6">
    <location>
        <begin position="370"/>
        <end position="390"/>
    </location>
</feature>
<feature type="transmembrane region" description="Helical" evidence="6">
    <location>
        <begin position="186"/>
        <end position="205"/>
    </location>
</feature>
<reference evidence="7 8" key="1">
    <citation type="journal article" date="2017" name="Nat. Ecol. Evol.">
        <title>Scallop genome provides insights into evolution of bilaterian karyotype and development.</title>
        <authorList>
            <person name="Wang S."/>
            <person name="Zhang J."/>
            <person name="Jiao W."/>
            <person name="Li J."/>
            <person name="Xun X."/>
            <person name="Sun Y."/>
            <person name="Guo X."/>
            <person name="Huan P."/>
            <person name="Dong B."/>
            <person name="Zhang L."/>
            <person name="Hu X."/>
            <person name="Sun X."/>
            <person name="Wang J."/>
            <person name="Zhao C."/>
            <person name="Wang Y."/>
            <person name="Wang D."/>
            <person name="Huang X."/>
            <person name="Wang R."/>
            <person name="Lv J."/>
            <person name="Li Y."/>
            <person name="Zhang Z."/>
            <person name="Liu B."/>
            <person name="Lu W."/>
            <person name="Hui Y."/>
            <person name="Liang J."/>
            <person name="Zhou Z."/>
            <person name="Hou R."/>
            <person name="Li X."/>
            <person name="Liu Y."/>
            <person name="Li H."/>
            <person name="Ning X."/>
            <person name="Lin Y."/>
            <person name="Zhao L."/>
            <person name="Xing Q."/>
            <person name="Dou J."/>
            <person name="Li Y."/>
            <person name="Mao J."/>
            <person name="Guo H."/>
            <person name="Dou H."/>
            <person name="Li T."/>
            <person name="Mu C."/>
            <person name="Jiang W."/>
            <person name="Fu Q."/>
            <person name="Fu X."/>
            <person name="Miao Y."/>
            <person name="Liu J."/>
            <person name="Yu Q."/>
            <person name="Li R."/>
            <person name="Liao H."/>
            <person name="Li X."/>
            <person name="Kong Y."/>
            <person name="Jiang Z."/>
            <person name="Chourrout D."/>
            <person name="Li R."/>
            <person name="Bao Z."/>
        </authorList>
    </citation>
    <scope>NUCLEOTIDE SEQUENCE [LARGE SCALE GENOMIC DNA]</scope>
    <source>
        <strain evidence="7 8">PY_sf001</strain>
    </source>
</reference>
<dbReference type="OrthoDB" id="1641903at2759"/>
<feature type="transmembrane region" description="Helical" evidence="6">
    <location>
        <begin position="61"/>
        <end position="79"/>
    </location>
</feature>
<dbReference type="AlphaFoldDB" id="A0A210R6C4"/>
<evidence type="ECO:0000256" key="5">
    <source>
        <dbReference type="ARBA" id="ARBA00023136"/>
    </source>
</evidence>
<evidence type="ECO:0000256" key="4">
    <source>
        <dbReference type="ARBA" id="ARBA00022989"/>
    </source>
</evidence>
<feature type="transmembrane region" description="Helical" evidence="6">
    <location>
        <begin position="277"/>
        <end position="298"/>
    </location>
</feature>
<dbReference type="GO" id="GO:0016020">
    <property type="term" value="C:membrane"/>
    <property type="evidence" value="ECO:0007669"/>
    <property type="project" value="UniProtKB-SubCell"/>
</dbReference>
<organism evidence="7 8">
    <name type="scientific">Mizuhopecten yessoensis</name>
    <name type="common">Japanese scallop</name>
    <name type="synonym">Patinopecten yessoensis</name>
    <dbReference type="NCBI Taxonomy" id="6573"/>
    <lineage>
        <taxon>Eukaryota</taxon>
        <taxon>Metazoa</taxon>
        <taxon>Spiralia</taxon>
        <taxon>Lophotrochozoa</taxon>
        <taxon>Mollusca</taxon>
        <taxon>Bivalvia</taxon>
        <taxon>Autobranchia</taxon>
        <taxon>Pteriomorphia</taxon>
        <taxon>Pectinida</taxon>
        <taxon>Pectinoidea</taxon>
        <taxon>Pectinidae</taxon>
        <taxon>Mizuhopecten</taxon>
    </lineage>
</organism>
<name>A0A210R6C4_MIZYE</name>
<feature type="transmembrane region" description="Helical" evidence="6">
    <location>
        <begin position="35"/>
        <end position="54"/>
    </location>
</feature>
<keyword evidence="5 6" id="KW-0472">Membrane</keyword>
<sequence>MTDRSNFSNGDVTQNGNTFEEAHVLPKMKVLSGSLMLAGIVHMLVGMTGVIGMLMRYVGPLTVVPTLILVTIPQAFVLVKFCEPSWTVTLTTALSSIGFAMYLEGRNMPIPIWSKDKGFTIIHYPLQQVISVLLGIVVGLCLSAILTVTNVFSDDPSSPDYRARIDSSLGDISSSHWFYLPYPGQFGAPTFSVGIFITYLIPTLVSILDSIADYYACAKIVQAPPPPFHAMNRGLATEGFFSFLAGSFGAGHATTTYGPNIGLIGITKVGSLRVFQIFGLQLAFVAIIGKLSACFIAIPYPVIGGINIILAGSFFGIIFSNLSYVNLNSTRNVIVIGMALVLGLMIPHWAKQNMDKFETGIQQITSLVQILMTNANFIGGFVACLLDNTLPGTRKDRGMLTWMGVGSDEQVRSSVYMESTEVYDIPFITDILRKFKIAKYIPISPTFHRK</sequence>
<evidence type="ECO:0000256" key="1">
    <source>
        <dbReference type="ARBA" id="ARBA00004141"/>
    </source>
</evidence>
<evidence type="ECO:0000256" key="3">
    <source>
        <dbReference type="ARBA" id="ARBA00022692"/>
    </source>
</evidence>
<dbReference type="STRING" id="6573.A0A210R6C4"/>
<dbReference type="InterPro" id="IPR006043">
    <property type="entry name" value="NCS2"/>
</dbReference>
<dbReference type="EMBL" id="NEDP02000130">
    <property type="protein sequence ID" value="OWF56599.1"/>
    <property type="molecule type" value="Genomic_DNA"/>
</dbReference>
<accession>A0A210R6C4</accession>
<comment type="similarity">
    <text evidence="2">Belongs to the nucleobase:cation symporter-2 (NCS2) (TC 2.A.40) family.</text>
</comment>
<dbReference type="Pfam" id="PF00860">
    <property type="entry name" value="Xan_ur_permease"/>
    <property type="match status" value="1"/>
</dbReference>
<dbReference type="PANTHER" id="PTHR11119">
    <property type="entry name" value="XANTHINE-URACIL / VITAMIN C PERMEASE FAMILY MEMBER"/>
    <property type="match status" value="1"/>
</dbReference>
<protein>
    <submittedName>
        <fullName evidence="7">Solute carrier family 23 member 2</fullName>
    </submittedName>
</protein>
<feature type="transmembrane region" description="Helical" evidence="6">
    <location>
        <begin position="304"/>
        <end position="325"/>
    </location>
</feature>
<comment type="subcellular location">
    <subcellularLocation>
        <location evidence="1">Membrane</location>
        <topology evidence="1">Multi-pass membrane protein</topology>
    </subcellularLocation>
</comment>
<dbReference type="GO" id="GO:0022857">
    <property type="term" value="F:transmembrane transporter activity"/>
    <property type="evidence" value="ECO:0007669"/>
    <property type="project" value="InterPro"/>
</dbReference>
<proteinExistence type="inferred from homology"/>
<keyword evidence="4 6" id="KW-1133">Transmembrane helix</keyword>
<feature type="transmembrane region" description="Helical" evidence="6">
    <location>
        <begin position="332"/>
        <end position="350"/>
    </location>
</feature>
<evidence type="ECO:0000256" key="6">
    <source>
        <dbReference type="SAM" id="Phobius"/>
    </source>
</evidence>
<dbReference type="Proteomes" id="UP000242188">
    <property type="component" value="Unassembled WGS sequence"/>
</dbReference>
<evidence type="ECO:0000313" key="8">
    <source>
        <dbReference type="Proteomes" id="UP000242188"/>
    </source>
</evidence>